<evidence type="ECO:0000313" key="3">
    <source>
        <dbReference type="Proteomes" id="UP000789572"/>
    </source>
</evidence>
<gene>
    <name evidence="2" type="ORF">POCULU_LOCUS4825</name>
</gene>
<sequence length="156" mass="18281">MTLKQIIETLVRRERDNNDNHVCSSLQPRRGGFEYLDVLARLILGKEDVCAARFANNPQEAGNYITLAEIAMERVLEVNSLRTRYRELTRLKDEIVNYRSNRNFSSNDKLNSLNTIQNLAQVVYNKITEERRLANRERQNGREDEANRINRKANWA</sequence>
<accession>A0A9N9AXH3</accession>
<dbReference type="EMBL" id="CAJVPJ010000662">
    <property type="protein sequence ID" value="CAG8546993.1"/>
    <property type="molecule type" value="Genomic_DNA"/>
</dbReference>
<keyword evidence="3" id="KW-1185">Reference proteome</keyword>
<evidence type="ECO:0000256" key="1">
    <source>
        <dbReference type="SAM" id="MobiDB-lite"/>
    </source>
</evidence>
<feature type="region of interest" description="Disordered" evidence="1">
    <location>
        <begin position="135"/>
        <end position="156"/>
    </location>
</feature>
<reference evidence="2" key="1">
    <citation type="submission" date="2021-06" db="EMBL/GenBank/DDBJ databases">
        <authorList>
            <person name="Kallberg Y."/>
            <person name="Tangrot J."/>
            <person name="Rosling A."/>
        </authorList>
    </citation>
    <scope>NUCLEOTIDE SEQUENCE</scope>
    <source>
        <strain evidence="2">IA702</strain>
    </source>
</reference>
<dbReference type="AlphaFoldDB" id="A0A9N9AXH3"/>
<feature type="compositionally biased region" description="Basic and acidic residues" evidence="1">
    <location>
        <begin position="135"/>
        <end position="148"/>
    </location>
</feature>
<evidence type="ECO:0000313" key="2">
    <source>
        <dbReference type="EMBL" id="CAG8546993.1"/>
    </source>
</evidence>
<comment type="caution">
    <text evidence="2">The sequence shown here is derived from an EMBL/GenBank/DDBJ whole genome shotgun (WGS) entry which is preliminary data.</text>
</comment>
<name>A0A9N9AXH3_9GLOM</name>
<proteinExistence type="predicted"/>
<protein>
    <submittedName>
        <fullName evidence="2">10863_t:CDS:1</fullName>
    </submittedName>
</protein>
<organism evidence="2 3">
    <name type="scientific">Paraglomus occultum</name>
    <dbReference type="NCBI Taxonomy" id="144539"/>
    <lineage>
        <taxon>Eukaryota</taxon>
        <taxon>Fungi</taxon>
        <taxon>Fungi incertae sedis</taxon>
        <taxon>Mucoromycota</taxon>
        <taxon>Glomeromycotina</taxon>
        <taxon>Glomeromycetes</taxon>
        <taxon>Paraglomerales</taxon>
        <taxon>Paraglomeraceae</taxon>
        <taxon>Paraglomus</taxon>
    </lineage>
</organism>
<dbReference type="Proteomes" id="UP000789572">
    <property type="component" value="Unassembled WGS sequence"/>
</dbReference>